<dbReference type="InterPro" id="IPR036505">
    <property type="entry name" value="Amidase/PGRP_sf"/>
</dbReference>
<name>A0A178LAM7_MYCIR</name>
<dbReference type="InterPro" id="IPR002502">
    <property type="entry name" value="Amidase_domain"/>
</dbReference>
<dbReference type="InterPro" id="IPR036365">
    <property type="entry name" value="PGBD-like_sf"/>
</dbReference>
<dbReference type="EMBL" id="LWCS01000096">
    <property type="protein sequence ID" value="OAN26748.1"/>
    <property type="molecule type" value="Genomic_DNA"/>
</dbReference>
<dbReference type="Proteomes" id="UP000078396">
    <property type="component" value="Unassembled WGS sequence"/>
</dbReference>
<organism evidence="3 4">
    <name type="scientific">Mycolicibacterium iranicum</name>
    <name type="common">Mycobacterium iranicum</name>
    <dbReference type="NCBI Taxonomy" id="912594"/>
    <lineage>
        <taxon>Bacteria</taxon>
        <taxon>Bacillati</taxon>
        <taxon>Actinomycetota</taxon>
        <taxon>Actinomycetes</taxon>
        <taxon>Mycobacteriales</taxon>
        <taxon>Mycobacteriaceae</taxon>
        <taxon>Mycolicibacterium</taxon>
    </lineage>
</organism>
<reference evidence="3 4" key="1">
    <citation type="submission" date="2016-04" db="EMBL/GenBank/DDBJ databases">
        <title>Draft Genome Sequences of Staphylococcus capitis Strain H36, S. capitis Strain H65, S. cohnii Strain H62, S. hominis Strain H69, Mycobacterium iranicum Strain H39, Plantibacter sp. Strain H53, Pseudomonas oryzihabitans Strain H72, and Microbacterium sp. Strain H83, isolated from residential settings.</title>
        <authorList>
            <person name="Lymperopoulou D."/>
            <person name="Adams R.I."/>
            <person name="Lindow S."/>
            <person name="Coil D.A."/>
            <person name="Jospin G."/>
            <person name="Eisen J.A."/>
        </authorList>
    </citation>
    <scope>NUCLEOTIDE SEQUENCE [LARGE SCALE GENOMIC DNA]</scope>
    <source>
        <strain evidence="3 4">H39</strain>
    </source>
</reference>
<evidence type="ECO:0000313" key="4">
    <source>
        <dbReference type="Proteomes" id="UP000078396"/>
    </source>
</evidence>
<protein>
    <recommendedName>
        <fullName evidence="5">N-acetylmuramoyl-L-alanine amidase</fullName>
    </recommendedName>
</protein>
<proteinExistence type="predicted"/>
<evidence type="ECO:0000259" key="1">
    <source>
        <dbReference type="Pfam" id="PF01471"/>
    </source>
</evidence>
<dbReference type="GO" id="GO:0008745">
    <property type="term" value="F:N-acetylmuramoyl-L-alanine amidase activity"/>
    <property type="evidence" value="ECO:0007669"/>
    <property type="project" value="InterPro"/>
</dbReference>
<dbReference type="SUPFAM" id="SSF55846">
    <property type="entry name" value="N-acetylmuramoyl-L-alanine amidase-like"/>
    <property type="match status" value="1"/>
</dbReference>
<comment type="caution">
    <text evidence="3">The sequence shown here is derived from an EMBL/GenBank/DDBJ whole genome shotgun (WGS) entry which is preliminary data.</text>
</comment>
<sequence length="187" mass="19999">MGNWHTIGIECEGPVTPGITPATQHRERWPDVQIIALRNLCAALLLRLALGPDRLLGHKDYAGRAQGKWDPWNLDVTGWFAGEVGKDMSGFVFPGERPANGPTPAPVPAPVPPADRYAGVLLHRGMSGTAVAKLQTALRRWYSRLVVDGVFGPATEAAVRDWQSLRAPLAADGVVGPATAARMGLVL</sequence>
<dbReference type="Pfam" id="PF01510">
    <property type="entry name" value="Amidase_2"/>
    <property type="match status" value="1"/>
</dbReference>
<dbReference type="InterPro" id="IPR002477">
    <property type="entry name" value="Peptidoglycan-bd-like"/>
</dbReference>
<dbReference type="InterPro" id="IPR036366">
    <property type="entry name" value="PGBDSf"/>
</dbReference>
<dbReference type="Pfam" id="PF01471">
    <property type="entry name" value="PG_binding_1"/>
    <property type="match status" value="1"/>
</dbReference>
<feature type="domain" description="Peptidoglycan binding-like" evidence="1">
    <location>
        <begin position="127"/>
        <end position="183"/>
    </location>
</feature>
<dbReference type="OrthoDB" id="5178799at2"/>
<dbReference type="GO" id="GO:0009253">
    <property type="term" value="P:peptidoglycan catabolic process"/>
    <property type="evidence" value="ECO:0007669"/>
    <property type="project" value="InterPro"/>
</dbReference>
<evidence type="ECO:0008006" key="5">
    <source>
        <dbReference type="Google" id="ProtNLM"/>
    </source>
</evidence>
<accession>A0A178LAM7</accession>
<dbReference type="Gene3D" id="1.10.101.10">
    <property type="entry name" value="PGBD-like superfamily/PGBD"/>
    <property type="match status" value="1"/>
</dbReference>
<gene>
    <name evidence="3" type="ORF">A4X20_30450</name>
</gene>
<evidence type="ECO:0000259" key="2">
    <source>
        <dbReference type="Pfam" id="PF01510"/>
    </source>
</evidence>
<dbReference type="SUPFAM" id="SSF47090">
    <property type="entry name" value="PGBD-like"/>
    <property type="match status" value="1"/>
</dbReference>
<feature type="domain" description="N-acetylmuramoyl-L-alanine amidase" evidence="2">
    <location>
        <begin position="2"/>
        <end position="71"/>
    </location>
</feature>
<evidence type="ECO:0000313" key="3">
    <source>
        <dbReference type="EMBL" id="OAN26748.1"/>
    </source>
</evidence>
<dbReference type="AlphaFoldDB" id="A0A178LAM7"/>
<dbReference type="Gene3D" id="3.40.80.10">
    <property type="entry name" value="Peptidoglycan recognition protein-like"/>
    <property type="match status" value="1"/>
</dbReference>
<dbReference type="RefSeq" id="WP_064285352.1">
    <property type="nucleotide sequence ID" value="NZ_LWCS01000096.1"/>
</dbReference>